<accession>A0A2H5XAR4</accession>
<evidence type="ECO:0000313" key="2">
    <source>
        <dbReference type="EMBL" id="GBC98282.1"/>
    </source>
</evidence>
<dbReference type="InterPro" id="IPR050407">
    <property type="entry name" value="Geranylgeranyl_reductase"/>
</dbReference>
<dbReference type="EMBL" id="BEHT01000008">
    <property type="protein sequence ID" value="GBC98282.1"/>
    <property type="molecule type" value="Genomic_DNA"/>
</dbReference>
<dbReference type="InterPro" id="IPR011777">
    <property type="entry name" value="Geranylgeranyl_Rdtase_fam"/>
</dbReference>
<dbReference type="PANTHER" id="PTHR42685">
    <property type="entry name" value="GERANYLGERANYL DIPHOSPHATE REDUCTASE"/>
    <property type="match status" value="1"/>
</dbReference>
<dbReference type="SUPFAM" id="SSF51905">
    <property type="entry name" value="FAD/NAD(P)-binding domain"/>
    <property type="match status" value="1"/>
</dbReference>
<dbReference type="AlphaFoldDB" id="A0A2H5XAR4"/>
<protein>
    <submittedName>
        <fullName evidence="2">Menaquinone reductase</fullName>
        <ecNumber evidence="2">1.3.-.-</ecNumber>
    </submittedName>
</protein>
<name>A0A2H5XAR4_9BACT</name>
<dbReference type="InterPro" id="IPR002938">
    <property type="entry name" value="FAD-bd"/>
</dbReference>
<dbReference type="PANTHER" id="PTHR42685:SF22">
    <property type="entry name" value="CONDITIONED MEDIUM FACTOR RECEPTOR 1"/>
    <property type="match status" value="1"/>
</dbReference>
<dbReference type="Gene3D" id="3.50.50.60">
    <property type="entry name" value="FAD/NAD(P)-binding domain"/>
    <property type="match status" value="1"/>
</dbReference>
<proteinExistence type="predicted"/>
<evidence type="ECO:0000259" key="1">
    <source>
        <dbReference type="Pfam" id="PF01494"/>
    </source>
</evidence>
<sequence>MTVQRYDADVIVVGAGPAGATAARLLAEWGLCVLLLERKKMPRYKPCGGALTKRTLHLLAPLDISPVIEARINTLAIQAPDGDRFTLTLPEPLIVTVMRDRFDAFLTDAAVAAGTYLRQAETVLRCEQTSEGVIVTTTQRTYRARLLIGADGANSVVAQQLGLRPQRRAVSLVSELAPTTFPRWDGSAHLWFPSALRGYAWCFPKGAHLSAGIYTLSSTLPQWRTWLESYLAPLRLLDGFQRHHLHGHPVPLADKRAAFHRGNGLLIGDAAGLADPFTGEGISWAVLSAQWVAESALRVLTGEWRDLHGYTERLRAQVVPERQAALWFARILFALPRLSCRWFLRHDAVLRNFARLLSGEVTYRALWHKVMRKGFVLLHPASARNLAAVG</sequence>
<dbReference type="GO" id="GO:0016628">
    <property type="term" value="F:oxidoreductase activity, acting on the CH-CH group of donors, NAD or NADP as acceptor"/>
    <property type="evidence" value="ECO:0007669"/>
    <property type="project" value="InterPro"/>
</dbReference>
<feature type="domain" description="FAD-binding" evidence="1">
    <location>
        <begin position="7"/>
        <end position="183"/>
    </location>
</feature>
<dbReference type="GO" id="GO:0071949">
    <property type="term" value="F:FAD binding"/>
    <property type="evidence" value="ECO:0007669"/>
    <property type="project" value="InterPro"/>
</dbReference>
<reference evidence="3" key="1">
    <citation type="submission" date="2017-09" db="EMBL/GenBank/DDBJ databases">
        <title>Metaegenomics of thermophilic ammonia-oxidizing enrichment culture.</title>
        <authorList>
            <person name="Kato S."/>
            <person name="Suzuki K."/>
        </authorList>
    </citation>
    <scope>NUCLEOTIDE SEQUENCE [LARGE SCALE GENOMIC DNA]</scope>
</reference>
<dbReference type="Proteomes" id="UP000236173">
    <property type="component" value="Unassembled WGS sequence"/>
</dbReference>
<dbReference type="Pfam" id="PF01494">
    <property type="entry name" value="FAD_binding_3"/>
    <property type="match status" value="1"/>
</dbReference>
<dbReference type="EC" id="1.3.-.-" evidence="2"/>
<dbReference type="InterPro" id="IPR036188">
    <property type="entry name" value="FAD/NAD-bd_sf"/>
</dbReference>
<comment type="caution">
    <text evidence="2">The sequence shown here is derived from an EMBL/GenBank/DDBJ whole genome shotgun (WGS) entry which is preliminary data.</text>
</comment>
<dbReference type="PRINTS" id="PR00420">
    <property type="entry name" value="RNGMNOXGNASE"/>
</dbReference>
<gene>
    <name evidence="2" type="primary">menJ</name>
    <name evidence="2" type="ORF">HRbin17_00784</name>
</gene>
<keyword evidence="2" id="KW-0560">Oxidoreductase</keyword>
<evidence type="ECO:0000313" key="3">
    <source>
        <dbReference type="Proteomes" id="UP000236173"/>
    </source>
</evidence>
<dbReference type="NCBIfam" id="TIGR02032">
    <property type="entry name" value="GG-red-SF"/>
    <property type="match status" value="1"/>
</dbReference>
<organism evidence="2 3">
    <name type="scientific">Candidatus Fervidibacter japonicus</name>
    <dbReference type="NCBI Taxonomy" id="2035412"/>
    <lineage>
        <taxon>Bacteria</taxon>
        <taxon>Candidatus Fervidibacterota</taxon>
        <taxon>Candidatus Fervidibacter</taxon>
    </lineage>
</organism>